<dbReference type="FunFam" id="3.40.30.10:FF:000001">
    <property type="entry name" value="Thioredoxin"/>
    <property type="match status" value="1"/>
</dbReference>
<dbReference type="Proteomes" id="UP000198817">
    <property type="component" value="Unassembled WGS sequence"/>
</dbReference>
<dbReference type="OrthoDB" id="9790390at2"/>
<accession>A0A1I7I5X5</accession>
<evidence type="ECO:0000256" key="1">
    <source>
        <dbReference type="ARBA" id="ARBA00008987"/>
    </source>
</evidence>
<feature type="disulfide bond" description="Redox-active" evidence="9">
    <location>
        <begin position="29"/>
        <end position="32"/>
    </location>
</feature>
<dbReference type="AlphaFoldDB" id="A0A1I7I5X5"/>
<comment type="similarity">
    <text evidence="1 8">Belongs to the thioredoxin family.</text>
</comment>
<evidence type="ECO:0000313" key="11">
    <source>
        <dbReference type="EMBL" id="SFU68343.1"/>
    </source>
</evidence>
<dbReference type="Gene3D" id="3.40.30.10">
    <property type="entry name" value="Glutaredoxin"/>
    <property type="match status" value="1"/>
</dbReference>
<evidence type="ECO:0000256" key="6">
    <source>
        <dbReference type="ARBA" id="ARBA00023284"/>
    </source>
</evidence>
<dbReference type="NCBIfam" id="TIGR01068">
    <property type="entry name" value="thioredoxin"/>
    <property type="match status" value="1"/>
</dbReference>
<dbReference type="GO" id="GO:0005737">
    <property type="term" value="C:cytoplasm"/>
    <property type="evidence" value="ECO:0007669"/>
    <property type="project" value="TreeGrafter"/>
</dbReference>
<dbReference type="InterPro" id="IPR005746">
    <property type="entry name" value="Thioredoxin"/>
</dbReference>
<evidence type="ECO:0000313" key="12">
    <source>
        <dbReference type="Proteomes" id="UP000198817"/>
    </source>
</evidence>
<evidence type="ECO:0000256" key="9">
    <source>
        <dbReference type="PIRSR" id="PIRSR000077-4"/>
    </source>
</evidence>
<protein>
    <recommendedName>
        <fullName evidence="2 7">Thioredoxin</fullName>
    </recommendedName>
</protein>
<evidence type="ECO:0000256" key="3">
    <source>
        <dbReference type="ARBA" id="ARBA00022448"/>
    </source>
</evidence>
<dbReference type="GO" id="GO:0015035">
    <property type="term" value="F:protein-disulfide reductase activity"/>
    <property type="evidence" value="ECO:0007669"/>
    <property type="project" value="UniProtKB-UniRule"/>
</dbReference>
<keyword evidence="3" id="KW-0813">Transport</keyword>
<keyword evidence="5 9" id="KW-1015">Disulfide bond</keyword>
<evidence type="ECO:0000256" key="2">
    <source>
        <dbReference type="ARBA" id="ARBA00020570"/>
    </source>
</evidence>
<reference evidence="11 12" key="1">
    <citation type="submission" date="2016-10" db="EMBL/GenBank/DDBJ databases">
        <authorList>
            <person name="de Groot N.N."/>
        </authorList>
    </citation>
    <scope>NUCLEOTIDE SEQUENCE [LARGE SCALE GENOMIC DNA]</scope>
    <source>
        <strain evidence="11 12">KHGC13</strain>
    </source>
</reference>
<gene>
    <name evidence="11" type="ORF">SAMN05216508_13217</name>
</gene>
<proteinExistence type="inferred from homology"/>
<name>A0A1I7I5X5_9FIRM</name>
<dbReference type="InterPro" id="IPR013766">
    <property type="entry name" value="Thioredoxin_domain"/>
</dbReference>
<organism evidence="11 12">
    <name type="scientific">Eubacterium pyruvativorans</name>
    <dbReference type="NCBI Taxonomy" id="155865"/>
    <lineage>
        <taxon>Bacteria</taxon>
        <taxon>Bacillati</taxon>
        <taxon>Bacillota</taxon>
        <taxon>Clostridia</taxon>
        <taxon>Eubacteriales</taxon>
        <taxon>Eubacteriaceae</taxon>
        <taxon>Eubacterium</taxon>
    </lineage>
</organism>
<evidence type="ECO:0000256" key="4">
    <source>
        <dbReference type="ARBA" id="ARBA00022982"/>
    </source>
</evidence>
<dbReference type="GeneID" id="78355209"/>
<dbReference type="Pfam" id="PF00085">
    <property type="entry name" value="Thioredoxin"/>
    <property type="match status" value="1"/>
</dbReference>
<dbReference type="SUPFAM" id="SSF52833">
    <property type="entry name" value="Thioredoxin-like"/>
    <property type="match status" value="1"/>
</dbReference>
<sequence length="104" mass="11850">MVEITTANYDAEVTNSDIPVVLKFWAEWCGFCKQITPAVEELARENEGKVKFGTVNIDEQMDIARKFRVMSIPVCIRLEHGEEKKRVLGAYTKEELAEQLGLTE</sequence>
<evidence type="ECO:0000256" key="7">
    <source>
        <dbReference type="NCBIfam" id="TIGR01068"/>
    </source>
</evidence>
<dbReference type="RefSeq" id="WP_090164538.1">
    <property type="nucleotide sequence ID" value="NZ_CACWQI010000053.1"/>
</dbReference>
<dbReference type="STRING" id="155865.SAMN05216515_13516"/>
<dbReference type="CDD" id="cd02947">
    <property type="entry name" value="TRX_family"/>
    <property type="match status" value="1"/>
</dbReference>
<dbReference type="PIRSF" id="PIRSF000077">
    <property type="entry name" value="Thioredoxin"/>
    <property type="match status" value="1"/>
</dbReference>
<evidence type="ECO:0000256" key="8">
    <source>
        <dbReference type="PIRNR" id="PIRNR000077"/>
    </source>
</evidence>
<keyword evidence="12" id="KW-1185">Reference proteome</keyword>
<dbReference type="PANTHER" id="PTHR45663">
    <property type="entry name" value="GEO12009P1"/>
    <property type="match status" value="1"/>
</dbReference>
<dbReference type="PROSITE" id="PS51352">
    <property type="entry name" value="THIOREDOXIN_2"/>
    <property type="match status" value="1"/>
</dbReference>
<keyword evidence="6 9" id="KW-0676">Redox-active center</keyword>
<evidence type="ECO:0000256" key="5">
    <source>
        <dbReference type="ARBA" id="ARBA00023157"/>
    </source>
</evidence>
<evidence type="ECO:0000259" key="10">
    <source>
        <dbReference type="PROSITE" id="PS51352"/>
    </source>
</evidence>
<dbReference type="PANTHER" id="PTHR45663:SF11">
    <property type="entry name" value="GEO12009P1"/>
    <property type="match status" value="1"/>
</dbReference>
<dbReference type="InterPro" id="IPR036249">
    <property type="entry name" value="Thioredoxin-like_sf"/>
</dbReference>
<feature type="domain" description="Thioredoxin" evidence="10">
    <location>
        <begin position="1"/>
        <end position="104"/>
    </location>
</feature>
<keyword evidence="4" id="KW-0249">Electron transport</keyword>
<dbReference type="EMBL" id="FPBT01000032">
    <property type="protein sequence ID" value="SFU68343.1"/>
    <property type="molecule type" value="Genomic_DNA"/>
</dbReference>